<dbReference type="SUPFAM" id="SSF51230">
    <property type="entry name" value="Single hybrid motif"/>
    <property type="match status" value="1"/>
</dbReference>
<evidence type="ECO:0000259" key="8">
    <source>
        <dbReference type="PROSITE" id="PS50968"/>
    </source>
</evidence>
<dbReference type="Gene3D" id="4.10.320.10">
    <property type="entry name" value="E3-binding domain"/>
    <property type="match status" value="1"/>
</dbReference>
<dbReference type="PROSITE" id="PS51826">
    <property type="entry name" value="PSBD"/>
    <property type="match status" value="1"/>
</dbReference>
<dbReference type="InterPro" id="IPR004167">
    <property type="entry name" value="PSBD"/>
</dbReference>
<proteinExistence type="inferred from homology"/>
<feature type="domain" description="Lipoyl-binding" evidence="8">
    <location>
        <begin position="2"/>
        <end position="77"/>
    </location>
</feature>
<evidence type="ECO:0000256" key="6">
    <source>
        <dbReference type="RuleBase" id="RU003423"/>
    </source>
</evidence>
<dbReference type="GO" id="GO:0016746">
    <property type="term" value="F:acyltransferase activity"/>
    <property type="evidence" value="ECO:0007669"/>
    <property type="project" value="UniProtKB-KW"/>
</dbReference>
<comment type="cofactor">
    <cofactor evidence="1 6">
        <name>(R)-lipoate</name>
        <dbReference type="ChEBI" id="CHEBI:83088"/>
    </cofactor>
</comment>
<protein>
    <recommendedName>
        <fullName evidence="6">Dihydrolipoamide acetyltransferase component of pyruvate dehydrogenase complex</fullName>
        <ecNumber evidence="6">2.3.1.-</ecNumber>
    </recommendedName>
</protein>
<evidence type="ECO:0000313" key="11">
    <source>
        <dbReference type="Proteomes" id="UP001595752"/>
    </source>
</evidence>
<gene>
    <name evidence="10" type="ORF">ACFOU2_20380</name>
</gene>
<keyword evidence="3 6" id="KW-0808">Transferase</keyword>
<dbReference type="SUPFAM" id="SSF52777">
    <property type="entry name" value="CoA-dependent acyltransferases"/>
    <property type="match status" value="1"/>
</dbReference>
<evidence type="ECO:0000256" key="5">
    <source>
        <dbReference type="ARBA" id="ARBA00023315"/>
    </source>
</evidence>
<keyword evidence="4 6" id="KW-0450">Lipoyl</keyword>
<dbReference type="Proteomes" id="UP001595752">
    <property type="component" value="Unassembled WGS sequence"/>
</dbReference>
<dbReference type="Pfam" id="PF00198">
    <property type="entry name" value="2-oxoacid_dh"/>
    <property type="match status" value="1"/>
</dbReference>
<dbReference type="InterPro" id="IPR011053">
    <property type="entry name" value="Single_hybrid_motif"/>
</dbReference>
<dbReference type="InterPro" id="IPR001078">
    <property type="entry name" value="2-oxoacid_DH_actylTfrase"/>
</dbReference>
<reference evidence="11" key="1">
    <citation type="journal article" date="2019" name="Int. J. Syst. Evol. Microbiol.">
        <title>The Global Catalogue of Microorganisms (GCM) 10K type strain sequencing project: providing services to taxonomists for standard genome sequencing and annotation.</title>
        <authorList>
            <consortium name="The Broad Institute Genomics Platform"/>
            <consortium name="The Broad Institute Genome Sequencing Center for Infectious Disease"/>
            <person name="Wu L."/>
            <person name="Ma J."/>
        </authorList>
    </citation>
    <scope>NUCLEOTIDE SEQUENCE [LARGE SCALE GENOMIC DNA]</scope>
    <source>
        <strain evidence="11">CCUG 61889</strain>
    </source>
</reference>
<dbReference type="CDD" id="cd06849">
    <property type="entry name" value="lipoyl_domain"/>
    <property type="match status" value="1"/>
</dbReference>
<accession>A0ABV8B740</accession>
<dbReference type="SUPFAM" id="SSF47005">
    <property type="entry name" value="Peripheral subunit-binding domain of 2-oxo acid dehydrogenase complex"/>
    <property type="match status" value="1"/>
</dbReference>
<dbReference type="InterPro" id="IPR050743">
    <property type="entry name" value="2-oxoacid_DH_E2_comp"/>
</dbReference>
<evidence type="ECO:0000256" key="1">
    <source>
        <dbReference type="ARBA" id="ARBA00001938"/>
    </source>
</evidence>
<name>A0ABV8B740_9BACI</name>
<dbReference type="PANTHER" id="PTHR43178:SF5">
    <property type="entry name" value="LIPOAMIDE ACYLTRANSFERASE COMPONENT OF BRANCHED-CHAIN ALPHA-KETO ACID DEHYDROGENASE COMPLEX, MITOCHONDRIAL"/>
    <property type="match status" value="1"/>
</dbReference>
<evidence type="ECO:0000256" key="3">
    <source>
        <dbReference type="ARBA" id="ARBA00022679"/>
    </source>
</evidence>
<dbReference type="EC" id="2.3.1.-" evidence="6"/>
<comment type="similarity">
    <text evidence="2 6">Belongs to the 2-oxoacid dehydrogenase family.</text>
</comment>
<feature type="domain" description="Peripheral subunit-binding (PSBD)" evidence="9">
    <location>
        <begin position="120"/>
        <end position="157"/>
    </location>
</feature>
<comment type="caution">
    <text evidence="10">The sequence shown here is derived from an EMBL/GenBank/DDBJ whole genome shotgun (WGS) entry which is preliminary data.</text>
</comment>
<dbReference type="RefSeq" id="WP_377918094.1">
    <property type="nucleotide sequence ID" value="NZ_JBHRZT010000072.1"/>
</dbReference>
<dbReference type="PANTHER" id="PTHR43178">
    <property type="entry name" value="DIHYDROLIPOAMIDE ACETYLTRANSFERASE COMPONENT OF PYRUVATE DEHYDROGENASE COMPLEX"/>
    <property type="match status" value="1"/>
</dbReference>
<dbReference type="Pfam" id="PF00364">
    <property type="entry name" value="Biotin_lipoyl"/>
    <property type="match status" value="1"/>
</dbReference>
<sequence length="411" mass="44497">MAVEVVMPKLGMAMKEGTVSIWNKQVGEPVVKGELIASINSEKIEMEIESPAEGTVLDIVVPEGQGVPPGTVICYIGDAGEKIIKSEQNLEIAQMEAAATATAVKQPQPSVNKAPTERMKISPVARKMAEAANLDLTAIQGTGPGGRITKEDVQKAMAGASSSESPSKKEKETIEPHSNNIEHVQQIPVTGMRKVIAGRMQDSLQNSAQLTLTMKVDVTDLIALQKQAAEAIQTHYETKLTVTDFVARAVVLSLQQHKQMNSAYIDDQIHVFDHVHLGMAVALDKGLVVPVIRNAQNDSLIHLAKNIKSLARRARQGQLGSEEMKGSTFTISNLGAYGIEHFTPILNTPEAGILGVGATYDTPVYKGEELQRRTLLPLSLTFDHRVLDGAPAAAFLRTIKQYLEEPFTMLL</sequence>
<dbReference type="PROSITE" id="PS50968">
    <property type="entry name" value="BIOTINYL_LIPOYL"/>
    <property type="match status" value="1"/>
</dbReference>
<dbReference type="InterPro" id="IPR036625">
    <property type="entry name" value="E3-bd_dom_sf"/>
</dbReference>
<keyword evidence="11" id="KW-1185">Reference proteome</keyword>
<evidence type="ECO:0000313" key="10">
    <source>
        <dbReference type="EMBL" id="MFC3885700.1"/>
    </source>
</evidence>
<dbReference type="InterPro" id="IPR023213">
    <property type="entry name" value="CAT-like_dom_sf"/>
</dbReference>
<feature type="region of interest" description="Disordered" evidence="7">
    <location>
        <begin position="138"/>
        <end position="178"/>
    </location>
</feature>
<evidence type="ECO:0000256" key="2">
    <source>
        <dbReference type="ARBA" id="ARBA00007317"/>
    </source>
</evidence>
<organism evidence="10 11">
    <name type="scientific">Bacillus songklensis</name>
    <dbReference type="NCBI Taxonomy" id="1069116"/>
    <lineage>
        <taxon>Bacteria</taxon>
        <taxon>Bacillati</taxon>
        <taxon>Bacillota</taxon>
        <taxon>Bacilli</taxon>
        <taxon>Bacillales</taxon>
        <taxon>Bacillaceae</taxon>
        <taxon>Bacillus</taxon>
    </lineage>
</organism>
<feature type="compositionally biased region" description="Basic and acidic residues" evidence="7">
    <location>
        <begin position="166"/>
        <end position="175"/>
    </location>
</feature>
<dbReference type="EMBL" id="JBHRZT010000072">
    <property type="protein sequence ID" value="MFC3885700.1"/>
    <property type="molecule type" value="Genomic_DNA"/>
</dbReference>
<evidence type="ECO:0000256" key="4">
    <source>
        <dbReference type="ARBA" id="ARBA00022823"/>
    </source>
</evidence>
<keyword evidence="5 6" id="KW-0012">Acyltransferase</keyword>
<dbReference type="Gene3D" id="2.40.50.100">
    <property type="match status" value="1"/>
</dbReference>
<dbReference type="InterPro" id="IPR000089">
    <property type="entry name" value="Biotin_lipoyl"/>
</dbReference>
<dbReference type="Gene3D" id="3.30.559.10">
    <property type="entry name" value="Chloramphenicol acetyltransferase-like domain"/>
    <property type="match status" value="1"/>
</dbReference>
<dbReference type="Pfam" id="PF02817">
    <property type="entry name" value="E3_binding"/>
    <property type="match status" value="1"/>
</dbReference>
<evidence type="ECO:0000259" key="9">
    <source>
        <dbReference type="PROSITE" id="PS51826"/>
    </source>
</evidence>
<evidence type="ECO:0000256" key="7">
    <source>
        <dbReference type="SAM" id="MobiDB-lite"/>
    </source>
</evidence>